<evidence type="ECO:0000313" key="3">
    <source>
        <dbReference type="Proteomes" id="UP001239397"/>
    </source>
</evidence>
<protein>
    <submittedName>
        <fullName evidence="2">Uncharacterized protein</fullName>
    </submittedName>
</protein>
<name>A0A9Y2JJ02_9PSEU</name>
<dbReference type="KEGG" id="amog:QRX60_29875"/>
<feature type="compositionally biased region" description="Low complexity" evidence="1">
    <location>
        <begin position="36"/>
        <end position="45"/>
    </location>
</feature>
<reference evidence="2 3" key="1">
    <citation type="submission" date="2023-06" db="EMBL/GenBank/DDBJ databases">
        <authorList>
            <person name="Oyuntsetseg B."/>
            <person name="Kim S.B."/>
        </authorList>
    </citation>
    <scope>NUCLEOTIDE SEQUENCE [LARGE SCALE GENOMIC DNA]</scope>
    <source>
        <strain evidence="2 3">4-36</strain>
    </source>
</reference>
<keyword evidence="3" id="KW-1185">Reference proteome</keyword>
<sequence length="71" mass="6990">MPGGLRALGDEVAESGAGGLAARDDHRGSSQQSGEGRAIAAVDRAGAGADQLGDLRAVLGGHHGTTPSRSR</sequence>
<feature type="region of interest" description="Disordered" evidence="1">
    <location>
        <begin position="1"/>
        <end position="45"/>
    </location>
</feature>
<proteinExistence type="predicted"/>
<dbReference type="Proteomes" id="UP001239397">
    <property type="component" value="Chromosome"/>
</dbReference>
<organism evidence="2 3">
    <name type="scientific">Amycolatopsis mongoliensis</name>
    <dbReference type="NCBI Taxonomy" id="715475"/>
    <lineage>
        <taxon>Bacteria</taxon>
        <taxon>Bacillati</taxon>
        <taxon>Actinomycetota</taxon>
        <taxon>Actinomycetes</taxon>
        <taxon>Pseudonocardiales</taxon>
        <taxon>Pseudonocardiaceae</taxon>
        <taxon>Amycolatopsis</taxon>
    </lineage>
</organism>
<accession>A0A9Y2JJ02</accession>
<evidence type="ECO:0000256" key="1">
    <source>
        <dbReference type="SAM" id="MobiDB-lite"/>
    </source>
</evidence>
<gene>
    <name evidence="2" type="ORF">QRX60_29875</name>
</gene>
<dbReference type="EMBL" id="CP127295">
    <property type="protein sequence ID" value="WIX98266.1"/>
    <property type="molecule type" value="Genomic_DNA"/>
</dbReference>
<dbReference type="AlphaFoldDB" id="A0A9Y2JJ02"/>
<dbReference type="RefSeq" id="WP_285994751.1">
    <property type="nucleotide sequence ID" value="NZ_CP127295.1"/>
</dbReference>
<evidence type="ECO:0000313" key="2">
    <source>
        <dbReference type="EMBL" id="WIX98266.1"/>
    </source>
</evidence>